<evidence type="ECO:0000313" key="1">
    <source>
        <dbReference type="EMBL" id="UOR13382.1"/>
    </source>
</evidence>
<reference evidence="1" key="1">
    <citation type="submission" date="2022-04" db="EMBL/GenBank/DDBJ databases">
        <title>Halobacillus sp. isolated from saltern.</title>
        <authorList>
            <person name="Won M."/>
            <person name="Lee C.-M."/>
            <person name="Woen H.-Y."/>
            <person name="Kwon S.-W."/>
        </authorList>
    </citation>
    <scope>NUCLEOTIDE SEQUENCE</scope>
    <source>
        <strain evidence="1">SSHM10-5</strain>
    </source>
</reference>
<name>A0ABY4HFF5_9BACI</name>
<protein>
    <submittedName>
        <fullName evidence="1">DNA mismatch repair protein MutS</fullName>
    </submittedName>
</protein>
<proteinExistence type="predicted"/>
<organism evidence="1 2">
    <name type="scientific">Halobacillus amylolyticus</name>
    <dbReference type="NCBI Taxonomy" id="2932259"/>
    <lineage>
        <taxon>Bacteria</taxon>
        <taxon>Bacillati</taxon>
        <taxon>Bacillota</taxon>
        <taxon>Bacilli</taxon>
        <taxon>Bacillales</taxon>
        <taxon>Bacillaceae</taxon>
        <taxon>Halobacillus</taxon>
    </lineage>
</organism>
<dbReference type="EMBL" id="CP095075">
    <property type="protein sequence ID" value="UOR13382.1"/>
    <property type="molecule type" value="Genomic_DNA"/>
</dbReference>
<dbReference type="Proteomes" id="UP000830326">
    <property type="component" value="Chromosome"/>
</dbReference>
<accession>A0ABY4HFF5</accession>
<evidence type="ECO:0000313" key="2">
    <source>
        <dbReference type="Proteomes" id="UP000830326"/>
    </source>
</evidence>
<dbReference type="RefSeq" id="WP_245035008.1">
    <property type="nucleotide sequence ID" value="NZ_CP095075.1"/>
</dbReference>
<sequence>MSKLKQTINHKRLKLHIPASELYPADYDFDIIFKSKSYRKIKHQMERKHIEGLNLDEEE</sequence>
<keyword evidence="2" id="KW-1185">Reference proteome</keyword>
<gene>
    <name evidence="1" type="ORF">MUO15_07975</name>
</gene>